<reference evidence="1 2" key="1">
    <citation type="submission" date="2010-02" db="EMBL/GenBank/DDBJ databases">
        <authorList>
            <person name="Weinstock G."/>
            <person name="Sodergren E."/>
            <person name="Clifton S."/>
            <person name="Fulton L."/>
            <person name="Fulton B."/>
            <person name="Courtney L."/>
            <person name="Fronick C."/>
            <person name="Harrison M."/>
            <person name="Strong C."/>
            <person name="Farmer C."/>
            <person name="Delahaunty K."/>
            <person name="Markovic C."/>
            <person name="Hall O."/>
            <person name="Minx P."/>
            <person name="Tomlinson C."/>
            <person name="Mitreva M."/>
            <person name="Nelson J."/>
            <person name="Hou S."/>
            <person name="Wollam A."/>
            <person name="Pepin K.H."/>
            <person name="Johnson M."/>
            <person name="Bhonagiri V."/>
            <person name="Zhang X."/>
            <person name="Suruliraj S."/>
            <person name="Warren W."/>
            <person name="Chinwalla A."/>
            <person name="Mardis E.R."/>
            <person name="Wilson R.K."/>
        </authorList>
    </citation>
    <scope>NUCLEOTIDE SEQUENCE [LARGE SCALE GENOMIC DNA]</scope>
    <source>
        <strain evidence="1 2">DSM 2876</strain>
    </source>
</reference>
<dbReference type="HOGENOM" id="CLU_2822912_0_0_9"/>
<dbReference type="AlphaFoldDB" id="D4S236"/>
<proteinExistence type="predicted"/>
<keyword evidence="2" id="KW-1185">Reference proteome</keyword>
<organism evidence="1 2">
    <name type="scientific">Eshraghiella crossota DSM 2876</name>
    <dbReference type="NCBI Taxonomy" id="511680"/>
    <lineage>
        <taxon>Bacteria</taxon>
        <taxon>Bacillati</taxon>
        <taxon>Bacillota</taxon>
        <taxon>Clostridia</taxon>
        <taxon>Lachnospirales</taxon>
        <taxon>Lachnospiraceae</taxon>
        <taxon>Eshraghiella</taxon>
    </lineage>
</organism>
<protein>
    <submittedName>
        <fullName evidence="1">Uncharacterized protein</fullName>
    </submittedName>
</protein>
<evidence type="ECO:0000313" key="1">
    <source>
        <dbReference type="EMBL" id="EFF67738.1"/>
    </source>
</evidence>
<gene>
    <name evidence="1" type="ORF">BUTYVIB_02158</name>
</gene>
<name>D4S236_9FIRM</name>
<dbReference type="GeneID" id="98917723"/>
<dbReference type="Proteomes" id="UP000006238">
    <property type="component" value="Unassembled WGS sequence"/>
</dbReference>
<accession>D4S236</accession>
<evidence type="ECO:0000313" key="2">
    <source>
        <dbReference type="Proteomes" id="UP000006238"/>
    </source>
</evidence>
<dbReference type="RefSeq" id="WP_005604175.1">
    <property type="nucleotide sequence ID" value="NZ_GG663524.1"/>
</dbReference>
<comment type="caution">
    <text evidence="1">The sequence shown here is derived from an EMBL/GenBank/DDBJ whole genome shotgun (WGS) entry which is preliminary data.</text>
</comment>
<dbReference type="EMBL" id="ABWN01000036">
    <property type="protein sequence ID" value="EFF67738.1"/>
    <property type="molecule type" value="Genomic_DNA"/>
</dbReference>
<sequence length="66" mass="7560">MIVTEEQKKEIKKYGVDIDELIKAGDVNEVLFAIDDVILDLMDEDGELDKEGVKLQLIYDQIYNAN</sequence>